<evidence type="ECO:0000313" key="2">
    <source>
        <dbReference type="EMBL" id="EKG09604.1"/>
    </source>
</evidence>
<evidence type="ECO:0000256" key="1">
    <source>
        <dbReference type="SAM" id="Phobius"/>
    </source>
</evidence>
<feature type="transmembrane region" description="Helical" evidence="1">
    <location>
        <begin position="21"/>
        <end position="42"/>
    </location>
</feature>
<feature type="non-terminal residue" evidence="2">
    <location>
        <position position="1"/>
    </location>
</feature>
<name>K2RHM2_MACPH</name>
<proteinExistence type="predicted"/>
<keyword evidence="1" id="KW-0812">Transmembrane</keyword>
<organism evidence="2 3">
    <name type="scientific">Macrophomina phaseolina (strain MS6)</name>
    <name type="common">Charcoal rot fungus</name>
    <dbReference type="NCBI Taxonomy" id="1126212"/>
    <lineage>
        <taxon>Eukaryota</taxon>
        <taxon>Fungi</taxon>
        <taxon>Dikarya</taxon>
        <taxon>Ascomycota</taxon>
        <taxon>Pezizomycotina</taxon>
        <taxon>Dothideomycetes</taxon>
        <taxon>Dothideomycetes incertae sedis</taxon>
        <taxon>Botryosphaeriales</taxon>
        <taxon>Botryosphaeriaceae</taxon>
        <taxon>Macrophomina</taxon>
    </lineage>
</organism>
<dbReference type="InParanoid" id="K2RHM2"/>
<sequence>IYIRYSFSRLFFSYRRVSITALLFLRVFSLYSAFFYTGFLFIGL</sequence>
<keyword evidence="1" id="KW-1133">Transmembrane helix</keyword>
<protein>
    <submittedName>
        <fullName evidence="2">Uncharacterized protein</fullName>
    </submittedName>
</protein>
<evidence type="ECO:0000313" key="3">
    <source>
        <dbReference type="Proteomes" id="UP000007129"/>
    </source>
</evidence>
<gene>
    <name evidence="2" type="ORF">MPH_13339</name>
</gene>
<dbReference type="HOGENOM" id="CLU_3227243_0_0_1"/>
<reference evidence="2 3" key="1">
    <citation type="journal article" date="2012" name="BMC Genomics">
        <title>Tools to kill: Genome of one of the most destructive plant pathogenic fungi Macrophomina phaseolina.</title>
        <authorList>
            <person name="Islam M.S."/>
            <person name="Haque M.S."/>
            <person name="Islam M.M."/>
            <person name="Emdad E.M."/>
            <person name="Halim A."/>
            <person name="Hossen Q.M.M."/>
            <person name="Hossain M.Z."/>
            <person name="Ahmed B."/>
            <person name="Rahim S."/>
            <person name="Rahman M.S."/>
            <person name="Alam M.M."/>
            <person name="Hou S."/>
            <person name="Wan X."/>
            <person name="Saito J.A."/>
            <person name="Alam M."/>
        </authorList>
    </citation>
    <scope>NUCLEOTIDE SEQUENCE [LARGE SCALE GENOMIC DNA]</scope>
    <source>
        <strain evidence="2 3">MS6</strain>
    </source>
</reference>
<dbReference type="VEuPathDB" id="FungiDB:MPH_13339"/>
<dbReference type="EMBL" id="AHHD01000604">
    <property type="protein sequence ID" value="EKG09604.1"/>
    <property type="molecule type" value="Genomic_DNA"/>
</dbReference>
<accession>K2RHM2</accession>
<comment type="caution">
    <text evidence="2">The sequence shown here is derived from an EMBL/GenBank/DDBJ whole genome shotgun (WGS) entry which is preliminary data.</text>
</comment>
<keyword evidence="1" id="KW-0472">Membrane</keyword>
<dbReference type="Proteomes" id="UP000007129">
    <property type="component" value="Unassembled WGS sequence"/>
</dbReference>
<dbReference type="AlphaFoldDB" id="K2RHM2"/>